<evidence type="ECO:0000313" key="3">
    <source>
        <dbReference type="Proteomes" id="UP000539175"/>
    </source>
</evidence>
<dbReference type="CDD" id="cd02440">
    <property type="entry name" value="AdoMet_MTases"/>
    <property type="match status" value="1"/>
</dbReference>
<feature type="domain" description="Methyltransferase" evidence="1">
    <location>
        <begin position="51"/>
        <end position="135"/>
    </location>
</feature>
<sequence length="204" mass="22547">MDDDANRIIGLYQRHGLAWEADRQAGLRRHPEMERPWLDRFLALASPGPMLDLGCGGGQPMAAYLVAQGRAVTGIDTAPALVALAQSRLPDQEWRVADMRGLDLGRRYAGILAWDSFFHLDFADQRAMFPVFQRHALPSAALIFTSGPKHGVAMGGYAGEPLYHASLDPADYRALLDEHGFEVMDFRAEDPDCGGRTVWLARGR</sequence>
<reference evidence="2 3" key="1">
    <citation type="submission" date="2020-08" db="EMBL/GenBank/DDBJ databases">
        <title>Genomic Encyclopedia of Type Strains, Phase IV (KMG-IV): sequencing the most valuable type-strain genomes for metagenomic binning, comparative biology and taxonomic classification.</title>
        <authorList>
            <person name="Goeker M."/>
        </authorList>
    </citation>
    <scope>NUCLEOTIDE SEQUENCE [LARGE SCALE GENOMIC DNA]</scope>
    <source>
        <strain evidence="2 3">DSM 22198</strain>
    </source>
</reference>
<keyword evidence="2" id="KW-0808">Transferase</keyword>
<dbReference type="Pfam" id="PF13649">
    <property type="entry name" value="Methyltransf_25"/>
    <property type="match status" value="1"/>
</dbReference>
<dbReference type="Proteomes" id="UP000539175">
    <property type="component" value="Unassembled WGS sequence"/>
</dbReference>
<protein>
    <submittedName>
        <fullName evidence="2">Trans-aconitate methyltransferase</fullName>
    </submittedName>
</protein>
<dbReference type="RefSeq" id="WP_184800223.1">
    <property type="nucleotide sequence ID" value="NZ_JACIIZ010000005.1"/>
</dbReference>
<dbReference type="InterPro" id="IPR029063">
    <property type="entry name" value="SAM-dependent_MTases_sf"/>
</dbReference>
<proteinExistence type="predicted"/>
<dbReference type="SUPFAM" id="SSF53335">
    <property type="entry name" value="S-adenosyl-L-methionine-dependent methyltransferases"/>
    <property type="match status" value="1"/>
</dbReference>
<name>A0A7X0AWW7_9PROT</name>
<dbReference type="EMBL" id="JACIIZ010000005">
    <property type="protein sequence ID" value="MBB6251613.1"/>
    <property type="molecule type" value="Genomic_DNA"/>
</dbReference>
<evidence type="ECO:0000313" key="2">
    <source>
        <dbReference type="EMBL" id="MBB6251613.1"/>
    </source>
</evidence>
<keyword evidence="2" id="KW-0489">Methyltransferase</keyword>
<dbReference type="GO" id="GO:0008168">
    <property type="term" value="F:methyltransferase activity"/>
    <property type="evidence" value="ECO:0007669"/>
    <property type="project" value="UniProtKB-KW"/>
</dbReference>
<keyword evidence="3" id="KW-1185">Reference proteome</keyword>
<gene>
    <name evidence="2" type="ORF">FHS74_002164</name>
</gene>
<dbReference type="AlphaFoldDB" id="A0A7X0AWW7"/>
<dbReference type="InterPro" id="IPR041698">
    <property type="entry name" value="Methyltransf_25"/>
</dbReference>
<organism evidence="2 3">
    <name type="scientific">Nitrospirillum iridis</name>
    <dbReference type="NCBI Taxonomy" id="765888"/>
    <lineage>
        <taxon>Bacteria</taxon>
        <taxon>Pseudomonadati</taxon>
        <taxon>Pseudomonadota</taxon>
        <taxon>Alphaproteobacteria</taxon>
        <taxon>Rhodospirillales</taxon>
        <taxon>Azospirillaceae</taxon>
        <taxon>Nitrospirillum</taxon>
    </lineage>
</organism>
<comment type="caution">
    <text evidence="2">The sequence shown here is derived from an EMBL/GenBank/DDBJ whole genome shotgun (WGS) entry which is preliminary data.</text>
</comment>
<accession>A0A7X0AWW7</accession>
<dbReference type="Gene3D" id="3.40.50.150">
    <property type="entry name" value="Vaccinia Virus protein VP39"/>
    <property type="match status" value="1"/>
</dbReference>
<dbReference type="GO" id="GO:0032259">
    <property type="term" value="P:methylation"/>
    <property type="evidence" value="ECO:0007669"/>
    <property type="project" value="UniProtKB-KW"/>
</dbReference>
<evidence type="ECO:0000259" key="1">
    <source>
        <dbReference type="Pfam" id="PF13649"/>
    </source>
</evidence>